<keyword evidence="1" id="KW-1133">Transmembrane helix</keyword>
<evidence type="ECO:0000313" key="2">
    <source>
        <dbReference type="EMBL" id="SDP75141.1"/>
    </source>
</evidence>
<keyword evidence="1" id="KW-0472">Membrane</keyword>
<evidence type="ECO:0000256" key="1">
    <source>
        <dbReference type="SAM" id="Phobius"/>
    </source>
</evidence>
<name>A0A1H0V9T0_9BACI</name>
<keyword evidence="3" id="KW-1185">Reference proteome</keyword>
<proteinExistence type="predicted"/>
<accession>A0A1H0V9T0</accession>
<dbReference type="Pfam" id="PF06898">
    <property type="entry name" value="YqfD"/>
    <property type="match status" value="1"/>
</dbReference>
<sequence>MKNEWINYFSGSVQVKVTGKGMERFLNECVRQQIDIWNVRKLGTESITFFLHLKDTKKIRPIIRKSECKLIFLNRKGLPFLIRKSILNSGFLIGTILFFALIIILSNMVWGIEIKGAKPDTEHLVLKELKEMGIEKGKMQFTLDKVEDIQRTLTDNIDQITWVGVELKGTTFHFQVVEKNQPEPPEYFSPRHIVSKKKAVITDIFVEEGKPLVAINDFVNKGDLLVSGEIGQDGEKPEYVPARAQIFGETWYKSTVQVELSTKFNVFTGNHKSKHYLNIGSLSFPIWGFGKIEYKEYREENNQHSVRFFKWKLPISYEQVTIREEEAVVREYTEKEAVQVGKEIGKSHLEDKLEEDATIIGEKVLRQTTNNGKVKLEIYYNVIENIVTTIPLVQGD</sequence>
<protein>
    <submittedName>
        <fullName evidence="2">Similar to stage IV sporulation protein</fullName>
    </submittedName>
</protein>
<feature type="transmembrane region" description="Helical" evidence="1">
    <location>
        <begin position="85"/>
        <end position="110"/>
    </location>
</feature>
<dbReference type="RefSeq" id="WP_090855065.1">
    <property type="nucleotide sequence ID" value="NZ_FNJU01000006.1"/>
</dbReference>
<dbReference type="NCBIfam" id="TIGR02876">
    <property type="entry name" value="spore_yqfD"/>
    <property type="match status" value="1"/>
</dbReference>
<dbReference type="EMBL" id="FNJU01000006">
    <property type="protein sequence ID" value="SDP75141.1"/>
    <property type="molecule type" value="Genomic_DNA"/>
</dbReference>
<keyword evidence="1" id="KW-0812">Transmembrane</keyword>
<dbReference type="STRING" id="930152.SAMN05216565_106119"/>
<dbReference type="PIRSF" id="PIRSF029895">
    <property type="entry name" value="SpoIV"/>
    <property type="match status" value="1"/>
</dbReference>
<dbReference type="OrthoDB" id="1640349at2"/>
<dbReference type="InterPro" id="IPR010690">
    <property type="entry name" value="YqfD"/>
</dbReference>
<dbReference type="Proteomes" id="UP000199159">
    <property type="component" value="Unassembled WGS sequence"/>
</dbReference>
<organism evidence="2 3">
    <name type="scientific">Litchfieldia salsa</name>
    <dbReference type="NCBI Taxonomy" id="930152"/>
    <lineage>
        <taxon>Bacteria</taxon>
        <taxon>Bacillati</taxon>
        <taxon>Bacillota</taxon>
        <taxon>Bacilli</taxon>
        <taxon>Bacillales</taxon>
        <taxon>Bacillaceae</taxon>
        <taxon>Litchfieldia</taxon>
    </lineage>
</organism>
<dbReference type="AlphaFoldDB" id="A0A1H0V9T0"/>
<reference evidence="3" key="1">
    <citation type="submission" date="2016-10" db="EMBL/GenBank/DDBJ databases">
        <authorList>
            <person name="Varghese N."/>
            <person name="Submissions S."/>
        </authorList>
    </citation>
    <scope>NUCLEOTIDE SEQUENCE [LARGE SCALE GENOMIC DNA]</scope>
    <source>
        <strain evidence="3">IBRC-M10078</strain>
    </source>
</reference>
<gene>
    <name evidence="2" type="ORF">SAMN05216565_106119</name>
</gene>
<evidence type="ECO:0000313" key="3">
    <source>
        <dbReference type="Proteomes" id="UP000199159"/>
    </source>
</evidence>